<sequence length="343" mass="37980">MKFIDLRSDTVTVPTKEMREAMYNAVVGDDVYEDDPTVKELEEYAASLTNKEAALFVPSGTFGNQLALLTHCRRGDEVILGDDCHIVVHEVGASSVIAGVQLRTLKSCNGELDPNEIASRIRTEDIHFPRTGLICLENAHSNGRVIPIANMKSIYEIAKEHDIPVHLDGARLFNAASYLNVEAAEITANCDSVMFCLSKGLCAPIGSMLAGSKEFIASARKGRKLMGGGLRQVGFLAAAGLVALKSMTKRLNEDHENALVLARELEKLPGVKVNYKDIHINMVFFNACEANFNKDTFVNDMYQRGIKINSEENGEFRFVTNYWIGRNDISYVVKVIKELMNLE</sequence>
<evidence type="ECO:0000259" key="4">
    <source>
        <dbReference type="Pfam" id="PF01212"/>
    </source>
</evidence>
<comment type="cofactor">
    <cofactor evidence="1">
        <name>pyridoxal 5'-phosphate</name>
        <dbReference type="ChEBI" id="CHEBI:597326"/>
    </cofactor>
</comment>
<evidence type="ECO:0000256" key="1">
    <source>
        <dbReference type="ARBA" id="ARBA00001933"/>
    </source>
</evidence>
<dbReference type="NCBIfam" id="NF041359">
    <property type="entry name" value="GntG_guanitoxin"/>
    <property type="match status" value="1"/>
</dbReference>
<evidence type="ECO:0000256" key="2">
    <source>
        <dbReference type="ARBA" id="ARBA00006966"/>
    </source>
</evidence>
<evidence type="ECO:0000256" key="3">
    <source>
        <dbReference type="ARBA" id="ARBA00022898"/>
    </source>
</evidence>
<dbReference type="Proteomes" id="UP001623661">
    <property type="component" value="Unassembled WGS sequence"/>
</dbReference>
<dbReference type="Gene3D" id="3.40.640.10">
    <property type="entry name" value="Type I PLP-dependent aspartate aminotransferase-like (Major domain)"/>
    <property type="match status" value="1"/>
</dbReference>
<organism evidence="5 6">
    <name type="scientific">Candidatus Clostridium radicumherbarum</name>
    <dbReference type="NCBI Taxonomy" id="3381662"/>
    <lineage>
        <taxon>Bacteria</taxon>
        <taxon>Bacillati</taxon>
        <taxon>Bacillota</taxon>
        <taxon>Clostridia</taxon>
        <taxon>Eubacteriales</taxon>
        <taxon>Clostridiaceae</taxon>
        <taxon>Clostridium</taxon>
    </lineage>
</organism>
<dbReference type="InterPro" id="IPR001597">
    <property type="entry name" value="ArAA_b-elim_lyase/Thr_aldolase"/>
</dbReference>
<keyword evidence="3" id="KW-0663">Pyridoxal phosphate</keyword>
<comment type="caution">
    <text evidence="5">The sequence shown here is derived from an EMBL/GenBank/DDBJ whole genome shotgun (WGS) entry which is preliminary data.</text>
</comment>
<dbReference type="PANTHER" id="PTHR48097:SF9">
    <property type="entry name" value="L-THREONINE ALDOLASE"/>
    <property type="match status" value="1"/>
</dbReference>
<evidence type="ECO:0000313" key="5">
    <source>
        <dbReference type="EMBL" id="MFL0267722.1"/>
    </source>
</evidence>
<dbReference type="Pfam" id="PF01212">
    <property type="entry name" value="Beta_elim_lyase"/>
    <property type="match status" value="1"/>
</dbReference>
<dbReference type="InterPro" id="IPR023603">
    <property type="entry name" value="Low_specificity_L-TA-like"/>
</dbReference>
<dbReference type="InterPro" id="IPR015424">
    <property type="entry name" value="PyrdxlP-dep_Trfase"/>
</dbReference>
<proteinExistence type="inferred from homology"/>
<dbReference type="GO" id="GO:0016829">
    <property type="term" value="F:lyase activity"/>
    <property type="evidence" value="ECO:0007669"/>
    <property type="project" value="UniProtKB-KW"/>
</dbReference>
<gene>
    <name evidence="5" type="primary">ltaE</name>
    <name evidence="5" type="ORF">ACJDUH_06360</name>
</gene>
<dbReference type="PANTHER" id="PTHR48097">
    <property type="entry name" value="L-THREONINE ALDOLASE-RELATED"/>
    <property type="match status" value="1"/>
</dbReference>
<dbReference type="CDD" id="cd06502">
    <property type="entry name" value="TA_like"/>
    <property type="match status" value="1"/>
</dbReference>
<protein>
    <submittedName>
        <fullName evidence="5">Low-specificity L-threonine aldolase</fullName>
        <ecNumber evidence="5">4.1.2.48</ecNumber>
    </submittedName>
</protein>
<dbReference type="PIRSF" id="PIRSF017617">
    <property type="entry name" value="Thr_aldolase"/>
    <property type="match status" value="1"/>
</dbReference>
<dbReference type="NCBIfam" id="NF007825">
    <property type="entry name" value="PRK10534.1"/>
    <property type="match status" value="1"/>
</dbReference>
<accession>A0ABW8TUJ2</accession>
<name>A0ABW8TUJ2_9CLOT</name>
<keyword evidence="5" id="KW-0456">Lyase</keyword>
<keyword evidence="6" id="KW-1185">Reference proteome</keyword>
<dbReference type="InterPro" id="IPR015421">
    <property type="entry name" value="PyrdxlP-dep_Trfase_major"/>
</dbReference>
<dbReference type="EMBL" id="JBJHZY010000001">
    <property type="protein sequence ID" value="MFL0267722.1"/>
    <property type="molecule type" value="Genomic_DNA"/>
</dbReference>
<dbReference type="InterPro" id="IPR015422">
    <property type="entry name" value="PyrdxlP-dep_Trfase_small"/>
</dbReference>
<dbReference type="EC" id="4.1.2.48" evidence="5"/>
<feature type="domain" description="Aromatic amino acid beta-eliminating lyase/threonine aldolase" evidence="4">
    <location>
        <begin position="5"/>
        <end position="286"/>
    </location>
</feature>
<dbReference type="RefSeq" id="WP_406764316.1">
    <property type="nucleotide sequence ID" value="NZ_JBJHZY010000001.1"/>
</dbReference>
<reference evidence="5 6" key="1">
    <citation type="submission" date="2024-11" db="EMBL/GenBank/DDBJ databases">
        <authorList>
            <person name="Heng Y.C."/>
            <person name="Lim A.C.H."/>
            <person name="Lee J.K.Y."/>
            <person name="Kittelmann S."/>
        </authorList>
    </citation>
    <scope>NUCLEOTIDE SEQUENCE [LARGE SCALE GENOMIC DNA]</scope>
    <source>
        <strain evidence="5 6">WILCCON 0202</strain>
    </source>
</reference>
<comment type="similarity">
    <text evidence="2">Belongs to the threonine aldolase family.</text>
</comment>
<evidence type="ECO:0000313" key="6">
    <source>
        <dbReference type="Proteomes" id="UP001623661"/>
    </source>
</evidence>
<dbReference type="Gene3D" id="3.90.1150.10">
    <property type="entry name" value="Aspartate Aminotransferase, domain 1"/>
    <property type="match status" value="1"/>
</dbReference>
<dbReference type="SUPFAM" id="SSF53383">
    <property type="entry name" value="PLP-dependent transferases"/>
    <property type="match status" value="1"/>
</dbReference>